<dbReference type="EMBL" id="JBHMQT010000047">
    <property type="protein sequence ID" value="MFC0865021.1"/>
    <property type="molecule type" value="Genomic_DNA"/>
</dbReference>
<reference evidence="3 4" key="1">
    <citation type="submission" date="2024-09" db="EMBL/GenBank/DDBJ databases">
        <authorList>
            <person name="Sun Q."/>
            <person name="Mori K."/>
        </authorList>
    </citation>
    <scope>NUCLEOTIDE SEQUENCE [LARGE SCALE GENOMIC DNA]</scope>
    <source>
        <strain evidence="3 4">TBRC 1851</strain>
    </source>
</reference>
<proteinExistence type="predicted"/>
<feature type="compositionally biased region" description="Basic and acidic residues" evidence="1">
    <location>
        <begin position="143"/>
        <end position="166"/>
    </location>
</feature>
<evidence type="ECO:0000256" key="1">
    <source>
        <dbReference type="SAM" id="MobiDB-lite"/>
    </source>
</evidence>
<evidence type="ECO:0000313" key="3">
    <source>
        <dbReference type="EMBL" id="MFC0865021.1"/>
    </source>
</evidence>
<evidence type="ECO:0008006" key="5">
    <source>
        <dbReference type="Google" id="ProtNLM"/>
    </source>
</evidence>
<feature type="transmembrane region" description="Helical" evidence="2">
    <location>
        <begin position="98"/>
        <end position="117"/>
    </location>
</feature>
<sequence length="166" mass="18256">MSLTMKKGRGVEVLVPQTWLGRMKTQARRAGVRMPPMAGSARDVAVNRIEDARLWAAPKLDQAAQSVEEQIAPIVSAFLAEMARRIDVSAARKTRRRWPVAALCTGAAIGAIGVMMYRNNAQRWTDTMRESVRDTASDAGKWVGDKAQETRDKAGRATDDIKGKMS</sequence>
<evidence type="ECO:0000313" key="4">
    <source>
        <dbReference type="Proteomes" id="UP001589870"/>
    </source>
</evidence>
<dbReference type="Proteomes" id="UP001589870">
    <property type="component" value="Unassembled WGS sequence"/>
</dbReference>
<keyword evidence="4" id="KW-1185">Reference proteome</keyword>
<keyword evidence="2" id="KW-1133">Transmembrane helix</keyword>
<evidence type="ECO:0000256" key="2">
    <source>
        <dbReference type="SAM" id="Phobius"/>
    </source>
</evidence>
<name>A0ABV6UA25_9ACTN</name>
<protein>
    <recommendedName>
        <fullName evidence="5">YtxH domain-containing protein</fullName>
    </recommendedName>
</protein>
<accession>A0ABV6UA25</accession>
<gene>
    <name evidence="3" type="ORF">ACFHYQ_22260</name>
</gene>
<organism evidence="3 4">
    <name type="scientific">Sphaerimonospora cavernae</name>
    <dbReference type="NCBI Taxonomy" id="1740611"/>
    <lineage>
        <taxon>Bacteria</taxon>
        <taxon>Bacillati</taxon>
        <taxon>Actinomycetota</taxon>
        <taxon>Actinomycetes</taxon>
        <taxon>Streptosporangiales</taxon>
        <taxon>Streptosporangiaceae</taxon>
        <taxon>Sphaerimonospora</taxon>
    </lineage>
</organism>
<dbReference type="RefSeq" id="WP_394303071.1">
    <property type="nucleotide sequence ID" value="NZ_JBHMQT010000047.1"/>
</dbReference>
<keyword evidence="2" id="KW-0472">Membrane</keyword>
<keyword evidence="2" id="KW-0812">Transmembrane</keyword>
<feature type="region of interest" description="Disordered" evidence="1">
    <location>
        <begin position="131"/>
        <end position="166"/>
    </location>
</feature>
<comment type="caution">
    <text evidence="3">The sequence shown here is derived from an EMBL/GenBank/DDBJ whole genome shotgun (WGS) entry which is preliminary data.</text>
</comment>